<evidence type="ECO:0000313" key="2">
    <source>
        <dbReference type="Proteomes" id="UP001221142"/>
    </source>
</evidence>
<name>A0AAD7B4D4_9AGAR</name>
<gene>
    <name evidence="1" type="ORF">FB45DRAFT_944582</name>
</gene>
<proteinExistence type="predicted"/>
<protein>
    <submittedName>
        <fullName evidence="1">Uncharacterized protein</fullName>
    </submittedName>
</protein>
<sequence>MTALDRSLAGSSQLSLSSGIASSAYESTSGSSESAVPGPGALTGKAIKALGRVTIRSIDHFVIARQLSLISNQFPLVDEKAACGKDVCELYAQLLEFSRVGLYRPEINSKALGLLLQQIGLGETQFLIRALCRWDALELRFFISESLYHLAALWDPWLSFTKMLLSPLVSVYAGSPTPPLESIYPFLLFLSRLIRTRSSVCRVVLDAGVLDRLLLLRKLHGLNKSEIHEELNDKETSDLRARRRVLAASNAVLLDILAYPEYHPFIRNHPIHSTWVAPTVPVGGHIASFSSRESALFLNHERDIPHEDSSLYLTLDFPALVKISCISHIPTEVFLQSLVFTVDFDQALRVFLLRKPYNDKVALLSRLIEYMLESSSASSSSEFPTRRHRADTLRQRYRLLFFLRLIAAVSWGPSNRAALLDAGVIPFLVHILRTEVPDSYTTMVSPSHHDGDQKWSSHGIPAVIREQGADGLSLAHLLSGPLARASRLVGLISGAFGALFPEGPRVVG</sequence>
<comment type="caution">
    <text evidence="1">The sequence shown here is derived from an EMBL/GenBank/DDBJ whole genome shotgun (WGS) entry which is preliminary data.</text>
</comment>
<accession>A0AAD7B4D4</accession>
<keyword evidence="2" id="KW-1185">Reference proteome</keyword>
<evidence type="ECO:0000313" key="1">
    <source>
        <dbReference type="EMBL" id="KAJ7609500.1"/>
    </source>
</evidence>
<dbReference type="EMBL" id="JARKIF010000040">
    <property type="protein sequence ID" value="KAJ7609500.1"/>
    <property type="molecule type" value="Genomic_DNA"/>
</dbReference>
<dbReference type="Proteomes" id="UP001221142">
    <property type="component" value="Unassembled WGS sequence"/>
</dbReference>
<organism evidence="1 2">
    <name type="scientific">Roridomyces roridus</name>
    <dbReference type="NCBI Taxonomy" id="1738132"/>
    <lineage>
        <taxon>Eukaryota</taxon>
        <taxon>Fungi</taxon>
        <taxon>Dikarya</taxon>
        <taxon>Basidiomycota</taxon>
        <taxon>Agaricomycotina</taxon>
        <taxon>Agaricomycetes</taxon>
        <taxon>Agaricomycetidae</taxon>
        <taxon>Agaricales</taxon>
        <taxon>Marasmiineae</taxon>
        <taxon>Mycenaceae</taxon>
        <taxon>Roridomyces</taxon>
    </lineage>
</organism>
<dbReference type="AlphaFoldDB" id="A0AAD7B4D4"/>
<reference evidence="1" key="1">
    <citation type="submission" date="2023-03" db="EMBL/GenBank/DDBJ databases">
        <title>Massive genome expansion in bonnet fungi (Mycena s.s.) driven by repeated elements and novel gene families across ecological guilds.</title>
        <authorList>
            <consortium name="Lawrence Berkeley National Laboratory"/>
            <person name="Harder C.B."/>
            <person name="Miyauchi S."/>
            <person name="Viragh M."/>
            <person name="Kuo A."/>
            <person name="Thoen E."/>
            <person name="Andreopoulos B."/>
            <person name="Lu D."/>
            <person name="Skrede I."/>
            <person name="Drula E."/>
            <person name="Henrissat B."/>
            <person name="Morin E."/>
            <person name="Kohler A."/>
            <person name="Barry K."/>
            <person name="LaButti K."/>
            <person name="Morin E."/>
            <person name="Salamov A."/>
            <person name="Lipzen A."/>
            <person name="Mereny Z."/>
            <person name="Hegedus B."/>
            <person name="Baldrian P."/>
            <person name="Stursova M."/>
            <person name="Weitz H."/>
            <person name="Taylor A."/>
            <person name="Grigoriev I.V."/>
            <person name="Nagy L.G."/>
            <person name="Martin F."/>
            <person name="Kauserud H."/>
        </authorList>
    </citation>
    <scope>NUCLEOTIDE SEQUENCE</scope>
    <source>
        <strain evidence="1">9284</strain>
    </source>
</reference>